<dbReference type="InterPro" id="IPR029052">
    <property type="entry name" value="Metallo-depent_PP-like"/>
</dbReference>
<dbReference type="GO" id="GO:0016787">
    <property type="term" value="F:hydrolase activity"/>
    <property type="evidence" value="ECO:0007669"/>
    <property type="project" value="InterPro"/>
</dbReference>
<reference evidence="3 4" key="1">
    <citation type="submission" date="2016-10" db="EMBL/GenBank/DDBJ databases">
        <authorList>
            <person name="de Groot N.N."/>
        </authorList>
    </citation>
    <scope>NUCLEOTIDE SEQUENCE [LARGE SCALE GENOMIC DNA]</scope>
    <source>
        <strain evidence="3 4">DSM 43357</strain>
    </source>
</reference>
<dbReference type="Pfam" id="PF00149">
    <property type="entry name" value="Metallophos"/>
    <property type="match status" value="1"/>
</dbReference>
<dbReference type="EMBL" id="FOBF01000014">
    <property type="protein sequence ID" value="SEM55301.1"/>
    <property type="molecule type" value="Genomic_DNA"/>
</dbReference>
<dbReference type="CDD" id="cd00838">
    <property type="entry name" value="MPP_superfamily"/>
    <property type="match status" value="1"/>
</dbReference>
<feature type="domain" description="Calcineurin-like phosphoesterase" evidence="2">
    <location>
        <begin position="36"/>
        <end position="273"/>
    </location>
</feature>
<dbReference type="SUPFAM" id="SSF56300">
    <property type="entry name" value="Metallo-dependent phosphatases"/>
    <property type="match status" value="1"/>
</dbReference>
<organism evidence="3 4">
    <name type="scientific">Nonomuraea pusilla</name>
    <dbReference type="NCBI Taxonomy" id="46177"/>
    <lineage>
        <taxon>Bacteria</taxon>
        <taxon>Bacillati</taxon>
        <taxon>Actinomycetota</taxon>
        <taxon>Actinomycetes</taxon>
        <taxon>Streptosporangiales</taxon>
        <taxon>Streptosporangiaceae</taxon>
        <taxon>Nonomuraea</taxon>
    </lineage>
</organism>
<keyword evidence="4" id="KW-1185">Reference proteome</keyword>
<feature type="chain" id="PRO_5011553936" evidence="1">
    <location>
        <begin position="24"/>
        <end position="321"/>
    </location>
</feature>
<gene>
    <name evidence="3" type="ORF">SAMN05660976_05467</name>
</gene>
<proteinExistence type="predicted"/>
<dbReference type="InterPro" id="IPR004843">
    <property type="entry name" value="Calcineurin-like_PHP"/>
</dbReference>
<dbReference type="AlphaFoldDB" id="A0A1H7ZAR5"/>
<keyword evidence="1" id="KW-0732">Signal</keyword>
<evidence type="ECO:0000259" key="2">
    <source>
        <dbReference type="Pfam" id="PF00149"/>
    </source>
</evidence>
<dbReference type="OrthoDB" id="58809at2"/>
<name>A0A1H7ZAR5_9ACTN</name>
<accession>A0A1H7ZAR5</accession>
<feature type="signal peptide" evidence="1">
    <location>
        <begin position="1"/>
        <end position="23"/>
    </location>
</feature>
<dbReference type="Gene3D" id="3.60.21.10">
    <property type="match status" value="1"/>
</dbReference>
<sequence>MRTTLIAAALAAVSLAVTAPAAAATPSPAGDGRAVTFALIGDTPYGDAQQAAFPSLVAAIDAEPGVRFVLHAGDVKNGSSTCDDARFAALAELFGTFDDPFVLTPGDNEWTDCHRTAAGGYLPTERLDAVRRVFYPVAGRTLGAHPMGVRTQARDPRHRDYRENVLFTRSGVLFATVHVVGSENDLEPWGQLPGGDRPAERRAEFEARESAALDWIDAAFDTAERAQAPGVLLMMQAEPTATPGYARIRAELAERARAYGKPVLLVHGDEHRYEVEPGYAGVPNLTRLETFGATASEWLRVTADPASPGVFSWEPRTVPAS</sequence>
<dbReference type="STRING" id="46177.SAMN05660976_05467"/>
<evidence type="ECO:0000313" key="3">
    <source>
        <dbReference type="EMBL" id="SEM55301.1"/>
    </source>
</evidence>
<dbReference type="RefSeq" id="WP_091103558.1">
    <property type="nucleotide sequence ID" value="NZ_FOBF01000014.1"/>
</dbReference>
<evidence type="ECO:0000256" key="1">
    <source>
        <dbReference type="SAM" id="SignalP"/>
    </source>
</evidence>
<evidence type="ECO:0000313" key="4">
    <source>
        <dbReference type="Proteomes" id="UP000198953"/>
    </source>
</evidence>
<dbReference type="Proteomes" id="UP000198953">
    <property type="component" value="Unassembled WGS sequence"/>
</dbReference>
<protein>
    <submittedName>
        <fullName evidence="3">Calcineurin-like phosphoesterase</fullName>
    </submittedName>
</protein>